<keyword evidence="3" id="KW-1185">Reference proteome</keyword>
<name>A0ABP0QX67_9DINO</name>
<protein>
    <submittedName>
        <fullName evidence="1">Uncharacterized protein</fullName>
    </submittedName>
</protein>
<sequence length="217" mass="24274">MTSWLPMSDDFVPDPLHLIEYFSGSARISKLAHAMGYQVRAFDVDYDHPAPWAESSFSGRRKRSSYDINGEAGIVLAVLLLLQGSWDTLSMVAVVCSSWSVVNRHSSQRNELVPEGQTRSASVMNGNKMVSRVSLLLLLIGCLGSSYILENPERSIILEYPRLRWTFRALKCLGVSVYRFTFPMAAFGAPTKKPTMLITNNVALRKLLGKKRKNSTQ</sequence>
<evidence type="ECO:0000313" key="2">
    <source>
        <dbReference type="EMBL" id="CAK9092219.1"/>
    </source>
</evidence>
<comment type="caution">
    <text evidence="1">The sequence shown here is derived from an EMBL/GenBank/DDBJ whole genome shotgun (WGS) entry which is preliminary data.</text>
</comment>
<accession>A0ABP0QX67</accession>
<dbReference type="EMBL" id="CAXAMM010040184">
    <property type="protein sequence ID" value="CAK9091556.1"/>
    <property type="molecule type" value="Genomic_DNA"/>
</dbReference>
<organism evidence="1 3">
    <name type="scientific">Durusdinium trenchii</name>
    <dbReference type="NCBI Taxonomy" id="1381693"/>
    <lineage>
        <taxon>Eukaryota</taxon>
        <taxon>Sar</taxon>
        <taxon>Alveolata</taxon>
        <taxon>Dinophyceae</taxon>
        <taxon>Suessiales</taxon>
        <taxon>Symbiodiniaceae</taxon>
        <taxon>Durusdinium</taxon>
    </lineage>
</organism>
<gene>
    <name evidence="1" type="ORF">SCF082_LOCUS43128</name>
    <name evidence="2" type="ORF">SCF082_LOCUS43404</name>
</gene>
<dbReference type="Proteomes" id="UP001642464">
    <property type="component" value="Unassembled WGS sequence"/>
</dbReference>
<reference evidence="1 3" key="1">
    <citation type="submission" date="2024-02" db="EMBL/GenBank/DDBJ databases">
        <authorList>
            <person name="Chen Y."/>
            <person name="Shah S."/>
            <person name="Dougan E. K."/>
            <person name="Thang M."/>
            <person name="Chan C."/>
        </authorList>
    </citation>
    <scope>NUCLEOTIDE SEQUENCE [LARGE SCALE GENOMIC DNA]</scope>
</reference>
<evidence type="ECO:0000313" key="1">
    <source>
        <dbReference type="EMBL" id="CAK9091556.1"/>
    </source>
</evidence>
<evidence type="ECO:0000313" key="3">
    <source>
        <dbReference type="Proteomes" id="UP001642464"/>
    </source>
</evidence>
<proteinExistence type="predicted"/>
<dbReference type="EMBL" id="CAXAMM010040274">
    <property type="protein sequence ID" value="CAK9092219.1"/>
    <property type="molecule type" value="Genomic_DNA"/>
</dbReference>